<gene>
    <name evidence="1" type="ORF">K1W69_10825</name>
</gene>
<proteinExistence type="predicted"/>
<accession>A0AAE2ZN08</accession>
<reference evidence="1" key="1">
    <citation type="submission" date="2021-08" db="EMBL/GenBank/DDBJ databases">
        <title>Hoeflea bacterium WL0058 sp. nov., isolated from the sediment.</title>
        <authorList>
            <person name="Wang L."/>
            <person name="Zhang D."/>
        </authorList>
    </citation>
    <scope>NUCLEOTIDE SEQUENCE</scope>
    <source>
        <strain evidence="1">WL0058</strain>
    </source>
</reference>
<dbReference type="RefSeq" id="WP_220228368.1">
    <property type="nucleotide sequence ID" value="NZ_JAICBX010000002.1"/>
</dbReference>
<comment type="caution">
    <text evidence="1">The sequence shown here is derived from an EMBL/GenBank/DDBJ whole genome shotgun (WGS) entry which is preliminary data.</text>
</comment>
<dbReference type="Proteomes" id="UP001196509">
    <property type="component" value="Unassembled WGS sequence"/>
</dbReference>
<keyword evidence="2" id="KW-1185">Reference proteome</keyword>
<sequence>MSVCVDHADITLRFEAGDIDPAAFRHAEHVHVAFGLLKKYDFLEAATIYANGIRALAARAGAPRKFNLTITCAFMSLIAERMASKAYDDPEIFAGDNPDLMSKDALAGLYAPERLHSDIARRVFLMPTSQGGAA</sequence>
<protein>
    <submittedName>
        <fullName evidence="1">Uncharacterized protein</fullName>
    </submittedName>
</protein>
<dbReference type="EMBL" id="JAICBX010000002">
    <property type="protein sequence ID" value="MBW8637680.1"/>
    <property type="molecule type" value="Genomic_DNA"/>
</dbReference>
<name>A0AAE2ZN08_9HYPH</name>
<organism evidence="1 2">
    <name type="scientific">Flavimaribacter sediminis</name>
    <dbReference type="NCBI Taxonomy" id="2865987"/>
    <lineage>
        <taxon>Bacteria</taxon>
        <taxon>Pseudomonadati</taxon>
        <taxon>Pseudomonadota</taxon>
        <taxon>Alphaproteobacteria</taxon>
        <taxon>Hyphomicrobiales</taxon>
        <taxon>Rhizobiaceae</taxon>
        <taxon>Flavimaribacter</taxon>
    </lineage>
</organism>
<dbReference type="AlphaFoldDB" id="A0AAE2ZN08"/>
<evidence type="ECO:0000313" key="2">
    <source>
        <dbReference type="Proteomes" id="UP001196509"/>
    </source>
</evidence>
<evidence type="ECO:0000313" key="1">
    <source>
        <dbReference type="EMBL" id="MBW8637680.1"/>
    </source>
</evidence>